<dbReference type="Gene3D" id="3.40.50.720">
    <property type="entry name" value="NAD(P)-binding Rossmann-like Domain"/>
    <property type="match status" value="1"/>
</dbReference>
<comment type="caution">
    <text evidence="5">The sequence shown here is derived from an EMBL/GenBank/DDBJ whole genome shotgun (WGS) entry which is preliminary data.</text>
</comment>
<dbReference type="SUPFAM" id="SSF51735">
    <property type="entry name" value="NAD(P)-binding Rossmann-fold domains"/>
    <property type="match status" value="1"/>
</dbReference>
<evidence type="ECO:0000313" key="5">
    <source>
        <dbReference type="EMBL" id="PIZ15764.1"/>
    </source>
</evidence>
<dbReference type="SUPFAM" id="SSF55347">
    <property type="entry name" value="Glyceraldehyde-3-phosphate dehydrogenase-like, C-terminal domain"/>
    <property type="match status" value="1"/>
</dbReference>
<reference evidence="6" key="1">
    <citation type="submission" date="2017-09" db="EMBL/GenBank/DDBJ databases">
        <title>Depth-based differentiation of microbial function through sediment-hosted aquifers and enrichment of novel symbionts in the deep terrestrial subsurface.</title>
        <authorList>
            <person name="Probst A.J."/>
            <person name="Ladd B."/>
            <person name="Jarett J.K."/>
            <person name="Geller-Mcgrath D.E."/>
            <person name="Sieber C.M.K."/>
            <person name="Emerson J.B."/>
            <person name="Anantharaman K."/>
            <person name="Thomas B.C."/>
            <person name="Malmstrom R."/>
            <person name="Stieglmeier M."/>
            <person name="Klingl A."/>
            <person name="Woyke T."/>
            <person name="Ryan C.M."/>
            <person name="Banfield J.F."/>
        </authorList>
    </citation>
    <scope>NUCLEOTIDE SEQUENCE [LARGE SCALE GENOMIC DNA]</scope>
</reference>
<dbReference type="InterPro" id="IPR051317">
    <property type="entry name" value="Gfo/Idh/MocA_oxidoreduct"/>
</dbReference>
<evidence type="ECO:0000256" key="1">
    <source>
        <dbReference type="ARBA" id="ARBA00010928"/>
    </source>
</evidence>
<dbReference type="AlphaFoldDB" id="A0A2M7S8D7"/>
<dbReference type="Gene3D" id="3.30.360.10">
    <property type="entry name" value="Dihydrodipicolinate Reductase, domain 2"/>
    <property type="match status" value="1"/>
</dbReference>
<dbReference type="InterPro" id="IPR004104">
    <property type="entry name" value="Gfo/Idh/MocA-like_OxRdtase_C"/>
</dbReference>
<protein>
    <recommendedName>
        <fullName evidence="7">Gfo/Idh/MocA-like oxidoreductase N-terminal domain-containing protein</fullName>
    </recommendedName>
</protein>
<dbReference type="InterPro" id="IPR036291">
    <property type="entry name" value="NAD(P)-bd_dom_sf"/>
</dbReference>
<dbReference type="PANTHER" id="PTHR43708">
    <property type="entry name" value="CONSERVED EXPRESSED OXIDOREDUCTASE (EUROFUNG)"/>
    <property type="match status" value="1"/>
</dbReference>
<feature type="domain" description="Gfo/Idh/MocA-like oxidoreductase N-terminal" evidence="3">
    <location>
        <begin position="3"/>
        <end position="140"/>
    </location>
</feature>
<evidence type="ECO:0000256" key="2">
    <source>
        <dbReference type="ARBA" id="ARBA00023002"/>
    </source>
</evidence>
<proteinExistence type="inferred from homology"/>
<gene>
    <name evidence="5" type="ORF">COY52_08885</name>
</gene>
<organism evidence="5 6">
    <name type="scientific">Candidatus Desantisbacteria bacterium CG_4_10_14_0_8_um_filter_48_22</name>
    <dbReference type="NCBI Taxonomy" id="1974543"/>
    <lineage>
        <taxon>Bacteria</taxon>
        <taxon>Candidatus Desantisiibacteriota</taxon>
    </lineage>
</organism>
<dbReference type="Pfam" id="PF01408">
    <property type="entry name" value="GFO_IDH_MocA"/>
    <property type="match status" value="1"/>
</dbReference>
<dbReference type="Pfam" id="PF02894">
    <property type="entry name" value="GFO_IDH_MocA_C"/>
    <property type="match status" value="1"/>
</dbReference>
<evidence type="ECO:0000259" key="3">
    <source>
        <dbReference type="Pfam" id="PF01408"/>
    </source>
</evidence>
<dbReference type="Proteomes" id="UP000229307">
    <property type="component" value="Unassembled WGS sequence"/>
</dbReference>
<evidence type="ECO:0000313" key="6">
    <source>
        <dbReference type="Proteomes" id="UP000229307"/>
    </source>
</evidence>
<evidence type="ECO:0000259" key="4">
    <source>
        <dbReference type="Pfam" id="PF02894"/>
    </source>
</evidence>
<sequence>MKIKIGIVGAGNAGINIHGSALTAGKIPTSKSRFPHRSQSYDVEGLYEITGFYDISLERAKEAAKLFGTKAYDDYLKFLSSDVELVVIATRPHSTHVSLSIQALEKGKDVVVEKPIAMTSSEAQGMIDAAKKYKRTLTVHQSSRWHLDFLCVKEILKKNLLGRVQMIKMIKPCGEKSGGVLHEFGSHRIDQMLVLAGEFPYEVSAIMENPLAKDYSFGWFDISMRFKNAPPMEVGILPSEGYVFPCWYIKGEKGWWVQDWCDRTEDLFQKIQKKSRLGYDYLPEFLQVKPKTPSFYRNLYEVIREGKELMVRPEESRNGIRVMELAVESAKKKKTIKAGGINV</sequence>
<dbReference type="GO" id="GO:0000166">
    <property type="term" value="F:nucleotide binding"/>
    <property type="evidence" value="ECO:0007669"/>
    <property type="project" value="InterPro"/>
</dbReference>
<feature type="domain" description="Gfo/Idh/MocA-like oxidoreductase C-terminal" evidence="4">
    <location>
        <begin position="175"/>
        <end position="337"/>
    </location>
</feature>
<keyword evidence="2" id="KW-0560">Oxidoreductase</keyword>
<evidence type="ECO:0008006" key="7">
    <source>
        <dbReference type="Google" id="ProtNLM"/>
    </source>
</evidence>
<dbReference type="GO" id="GO:0016491">
    <property type="term" value="F:oxidoreductase activity"/>
    <property type="evidence" value="ECO:0007669"/>
    <property type="project" value="UniProtKB-KW"/>
</dbReference>
<dbReference type="EMBL" id="PFMR01000233">
    <property type="protein sequence ID" value="PIZ15764.1"/>
    <property type="molecule type" value="Genomic_DNA"/>
</dbReference>
<name>A0A2M7S8D7_9BACT</name>
<comment type="similarity">
    <text evidence="1">Belongs to the Gfo/Idh/MocA family.</text>
</comment>
<dbReference type="InterPro" id="IPR000683">
    <property type="entry name" value="Gfo/Idh/MocA-like_OxRdtase_N"/>
</dbReference>
<accession>A0A2M7S8D7</accession>
<dbReference type="PANTHER" id="PTHR43708:SF5">
    <property type="entry name" value="CONSERVED EXPRESSED OXIDOREDUCTASE (EUROFUNG)-RELATED"/>
    <property type="match status" value="1"/>
</dbReference>